<evidence type="ECO:0000313" key="2">
    <source>
        <dbReference type="Proteomes" id="UP001642260"/>
    </source>
</evidence>
<keyword evidence="2" id="KW-1185">Reference proteome</keyword>
<sequence>MESGSKNPFRKWKALDRQGDSDAALLPIQTNQARSSNVRMPNSDARARFATASSFQRCHGRKNIIPQVALFDLLKKFDEHHNEIILFAYGSVGGFPTMTGGSKMTNLLLYNLERNHKSWQITQVYGFYNDCLRKYGNALPLETDVSLLLSNTNSLLQVGVFDCLANLLHDDSVVNGVQPKLKLATSVNPKLLGGMLTLLNVAYPKECGMLLLPLPTVAELNAYVLNSGPQGELTILKLQMDSAPPHSRNGLKSFSMYRVQTSDSDSSESAVFVAFDVK</sequence>
<reference evidence="1 2" key="1">
    <citation type="submission" date="2022-03" db="EMBL/GenBank/DDBJ databases">
        <authorList>
            <person name="Macdonald S."/>
            <person name="Ahmed S."/>
            <person name="Newling K."/>
        </authorList>
    </citation>
    <scope>NUCLEOTIDE SEQUENCE [LARGE SCALE GENOMIC DNA]</scope>
</reference>
<accession>A0ABC8J495</accession>
<protein>
    <submittedName>
        <fullName evidence="1">Uncharacterized protein</fullName>
    </submittedName>
</protein>
<name>A0ABC8J495_ERUVS</name>
<dbReference type="AlphaFoldDB" id="A0ABC8J495"/>
<gene>
    <name evidence="1" type="ORF">ERUC_LOCUS4100</name>
</gene>
<evidence type="ECO:0000313" key="1">
    <source>
        <dbReference type="EMBL" id="CAH8305973.1"/>
    </source>
</evidence>
<organism evidence="1 2">
    <name type="scientific">Eruca vesicaria subsp. sativa</name>
    <name type="common">Garden rocket</name>
    <name type="synonym">Eruca sativa</name>
    <dbReference type="NCBI Taxonomy" id="29727"/>
    <lineage>
        <taxon>Eukaryota</taxon>
        <taxon>Viridiplantae</taxon>
        <taxon>Streptophyta</taxon>
        <taxon>Embryophyta</taxon>
        <taxon>Tracheophyta</taxon>
        <taxon>Spermatophyta</taxon>
        <taxon>Magnoliopsida</taxon>
        <taxon>eudicotyledons</taxon>
        <taxon>Gunneridae</taxon>
        <taxon>Pentapetalae</taxon>
        <taxon>rosids</taxon>
        <taxon>malvids</taxon>
        <taxon>Brassicales</taxon>
        <taxon>Brassicaceae</taxon>
        <taxon>Brassiceae</taxon>
        <taxon>Eruca</taxon>
    </lineage>
</organism>
<proteinExistence type="predicted"/>
<dbReference type="EMBL" id="CAKOAT010062932">
    <property type="protein sequence ID" value="CAH8305973.1"/>
    <property type="molecule type" value="Genomic_DNA"/>
</dbReference>
<dbReference type="Proteomes" id="UP001642260">
    <property type="component" value="Unassembled WGS sequence"/>
</dbReference>
<comment type="caution">
    <text evidence="1">The sequence shown here is derived from an EMBL/GenBank/DDBJ whole genome shotgun (WGS) entry which is preliminary data.</text>
</comment>